<dbReference type="InterPro" id="IPR011009">
    <property type="entry name" value="Kinase-like_dom_sf"/>
</dbReference>
<dbReference type="InterPro" id="IPR000719">
    <property type="entry name" value="Prot_kinase_dom"/>
</dbReference>
<dbReference type="GO" id="GO:0005634">
    <property type="term" value="C:nucleus"/>
    <property type="evidence" value="ECO:0007669"/>
    <property type="project" value="TreeGrafter"/>
</dbReference>
<comment type="caution">
    <text evidence="5">The sequence shown here is derived from an EMBL/GenBank/DDBJ whole genome shotgun (WGS) entry which is preliminary data.</text>
</comment>
<dbReference type="GO" id="GO:0004674">
    <property type="term" value="F:protein serine/threonine kinase activity"/>
    <property type="evidence" value="ECO:0007669"/>
    <property type="project" value="TreeGrafter"/>
</dbReference>
<keyword evidence="5" id="KW-0418">Kinase</keyword>
<comment type="similarity">
    <text evidence="1">Belongs to the protein kinase superfamily. CMGC Ser/Thr protein kinase family. CDC2/CDKX subfamily.</text>
</comment>
<dbReference type="Gene3D" id="3.30.200.20">
    <property type="entry name" value="Phosphorylase Kinase, domain 1"/>
    <property type="match status" value="1"/>
</dbReference>
<dbReference type="GO" id="GO:0005524">
    <property type="term" value="F:ATP binding"/>
    <property type="evidence" value="ECO:0007669"/>
    <property type="project" value="UniProtKB-KW"/>
</dbReference>
<evidence type="ECO:0000313" key="6">
    <source>
        <dbReference type="Proteomes" id="UP000015354"/>
    </source>
</evidence>
<evidence type="ECO:0000259" key="4">
    <source>
        <dbReference type="PROSITE" id="PS50011"/>
    </source>
</evidence>
<dbReference type="SUPFAM" id="SSF56112">
    <property type="entry name" value="Protein kinase-like (PK-like)"/>
    <property type="match status" value="1"/>
</dbReference>
<gene>
    <name evidence="5" type="ORF">STCU_12222</name>
</gene>
<dbReference type="SMART" id="SM00220">
    <property type="entry name" value="S_TKc"/>
    <property type="match status" value="1"/>
</dbReference>
<dbReference type="Gene3D" id="1.10.510.10">
    <property type="entry name" value="Transferase(Phosphotransferase) domain 1"/>
    <property type="match status" value="1"/>
</dbReference>
<evidence type="ECO:0000256" key="1">
    <source>
        <dbReference type="ARBA" id="ARBA00006485"/>
    </source>
</evidence>
<proteinExistence type="inferred from homology"/>
<dbReference type="InterPro" id="IPR050108">
    <property type="entry name" value="CDK"/>
</dbReference>
<feature type="domain" description="Protein kinase" evidence="4">
    <location>
        <begin position="51"/>
        <end position="326"/>
    </location>
</feature>
<evidence type="ECO:0000313" key="5">
    <source>
        <dbReference type="EMBL" id="EPY15231.1"/>
    </source>
</evidence>
<accession>S9UKP6</accession>
<dbReference type="PANTHER" id="PTHR24056:SF441">
    <property type="entry name" value="KINASE, PUTATIVE-RELATED"/>
    <property type="match status" value="1"/>
</dbReference>
<keyword evidence="3" id="KW-0067">ATP-binding</keyword>
<dbReference type="Pfam" id="PF00069">
    <property type="entry name" value="Pkinase"/>
    <property type="match status" value="1"/>
</dbReference>
<organism evidence="5 6">
    <name type="scientific">Strigomonas culicis</name>
    <dbReference type="NCBI Taxonomy" id="28005"/>
    <lineage>
        <taxon>Eukaryota</taxon>
        <taxon>Discoba</taxon>
        <taxon>Euglenozoa</taxon>
        <taxon>Kinetoplastea</taxon>
        <taxon>Metakinetoplastina</taxon>
        <taxon>Trypanosomatida</taxon>
        <taxon>Trypanosomatidae</taxon>
        <taxon>Strigomonadinae</taxon>
        <taxon>Strigomonas</taxon>
    </lineage>
</organism>
<dbReference type="AlphaFoldDB" id="S9UKP6"/>
<evidence type="ECO:0000256" key="3">
    <source>
        <dbReference type="ARBA" id="ARBA00022840"/>
    </source>
</evidence>
<dbReference type="PANTHER" id="PTHR24056">
    <property type="entry name" value="CELL DIVISION PROTEIN KINASE"/>
    <property type="match status" value="1"/>
</dbReference>
<evidence type="ECO:0000256" key="2">
    <source>
        <dbReference type="ARBA" id="ARBA00022741"/>
    </source>
</evidence>
<dbReference type="Proteomes" id="UP000015354">
    <property type="component" value="Unassembled WGS sequence"/>
</dbReference>
<reference evidence="5 6" key="1">
    <citation type="journal article" date="2013" name="PLoS ONE">
        <title>Predicting the Proteins of Angomonas deanei, Strigomonas culicis and Their Respective Endosymbionts Reveals New Aspects of the Trypanosomatidae Family.</title>
        <authorList>
            <person name="Motta M.C."/>
            <person name="Martins A.C."/>
            <person name="de Souza S.S."/>
            <person name="Catta-Preta C.M."/>
            <person name="Silva R."/>
            <person name="Klein C.C."/>
            <person name="de Almeida L.G."/>
            <person name="de Lima Cunha O."/>
            <person name="Ciapina L.P."/>
            <person name="Brocchi M."/>
            <person name="Colabardini A.C."/>
            <person name="de Araujo Lima B."/>
            <person name="Machado C.R."/>
            <person name="de Almeida Soares C.M."/>
            <person name="Probst C.M."/>
            <person name="de Menezes C.B."/>
            <person name="Thompson C.E."/>
            <person name="Bartholomeu D.C."/>
            <person name="Gradia D.F."/>
            <person name="Pavoni D.P."/>
            <person name="Grisard E.C."/>
            <person name="Fantinatti-Garboggini F."/>
            <person name="Marchini F.K."/>
            <person name="Rodrigues-Luiz G.F."/>
            <person name="Wagner G."/>
            <person name="Goldman G.H."/>
            <person name="Fietto J.L."/>
            <person name="Elias M.C."/>
            <person name="Goldman M.H."/>
            <person name="Sagot M.F."/>
            <person name="Pereira M."/>
            <person name="Stoco P.H."/>
            <person name="de Mendonca-Neto R.P."/>
            <person name="Teixeira S.M."/>
            <person name="Maciel T.E."/>
            <person name="de Oliveira Mendes T.A."/>
            <person name="Urmenyi T.P."/>
            <person name="de Souza W."/>
            <person name="Schenkman S."/>
            <person name="de Vasconcelos A.T."/>
        </authorList>
    </citation>
    <scope>NUCLEOTIDE SEQUENCE [LARGE SCALE GENOMIC DNA]</scope>
</reference>
<dbReference type="InterPro" id="IPR008271">
    <property type="entry name" value="Ser/Thr_kinase_AS"/>
</dbReference>
<keyword evidence="5" id="KW-0808">Transferase</keyword>
<dbReference type="PROSITE" id="PS50011">
    <property type="entry name" value="PROTEIN_KINASE_DOM"/>
    <property type="match status" value="1"/>
</dbReference>
<dbReference type="EMBL" id="ATMH01012379">
    <property type="protein sequence ID" value="EPY15231.1"/>
    <property type="molecule type" value="Genomic_DNA"/>
</dbReference>
<dbReference type="OrthoDB" id="278198at2759"/>
<protein>
    <submittedName>
        <fullName evidence="5">Protein kinase</fullName>
    </submittedName>
</protein>
<name>S9UKP6_9TRYP</name>
<sequence length="402" mass="44702">MPSLTPTPAYTDGGGGAPLGRMHSTLRVALPTAPAPVNFGALVAHYVEDTYVIEKKVSEGTYGEVYLGRVRDGPAGARVALKRLKTLRGLDGFPLTSLREVIALQHVEAQRRRQQQAHPPPLEEIIRLRDVLLSREEQHSIFLVFDYASCSLSGLLHRGFLFETYEVSYLFRKIIKGVRQLHAMGVIHRDIKSDNILLTTEGRVQLADFGLCVFKNSDGRALTPSMINLNYRPPEMLLGSTTYDEKVDIWSIGCMLAQLYLGAPPFYRRRSEADKAKLVQHNRAAETELEQLAVPADVLGPLPLHVFADRACKHLPVVQQLQREYLAQFHGVRGGPAPAASDPPPPVALTRAETLFHSSFLFSQFGGLRRWFVAQMENREPSLSGTRPRAPALRPTVPAWTC</sequence>
<dbReference type="PROSITE" id="PS00108">
    <property type="entry name" value="PROTEIN_KINASE_ST"/>
    <property type="match status" value="1"/>
</dbReference>
<keyword evidence="6" id="KW-1185">Reference proteome</keyword>
<keyword evidence="2" id="KW-0547">Nucleotide-binding</keyword>